<proteinExistence type="predicted"/>
<dbReference type="Proteomes" id="UP000005824">
    <property type="component" value="Unassembled WGS sequence"/>
</dbReference>
<comment type="caution">
    <text evidence="2">The sequence shown here is derived from an EMBL/GenBank/DDBJ whole genome shotgun (WGS) entry which is preliminary data.</text>
</comment>
<accession>B4D3X8</accession>
<protein>
    <submittedName>
        <fullName evidence="2">Uncharacterized protein</fullName>
    </submittedName>
</protein>
<dbReference type="RefSeq" id="WP_006980941.1">
    <property type="nucleotide sequence ID" value="NZ_ABVL01000010.1"/>
</dbReference>
<evidence type="ECO:0000313" key="3">
    <source>
        <dbReference type="Proteomes" id="UP000005824"/>
    </source>
</evidence>
<name>B4D3X8_9BACT</name>
<sequence precursor="true">MKADTAETLLRCYRPGKSADSKMEKALRLAEEDSELGRILRAQLEFDEQIIDVIHFIKPPENLRQKLSELSEKPRAEKARLRKQVINPAVVTALCGVLVILGIIVFFVMERMEKFPGRDAVEAMLSNASKMNGHELEEVTSTSGQLGDWFYMRGYDGFESPPDLAGLPVIGSRVFHIDGRTVAQFAVGNAEALKCLVLQFHASEFGVQLPEGNEWKVLTEGEWVGALRQHGDICFLIAFRGNKAEMDEFLKTLPPKT</sequence>
<dbReference type="InParanoid" id="B4D3X8"/>
<dbReference type="AlphaFoldDB" id="B4D3X8"/>
<reference evidence="2 3" key="1">
    <citation type="journal article" date="2011" name="J. Bacteriol.">
        <title>Genome sequence of Chthoniobacter flavus Ellin428, an aerobic heterotrophic soil bacterium.</title>
        <authorList>
            <person name="Kant R."/>
            <person name="van Passel M.W."/>
            <person name="Palva A."/>
            <person name="Lucas S."/>
            <person name="Lapidus A."/>
            <person name="Glavina Del Rio T."/>
            <person name="Dalin E."/>
            <person name="Tice H."/>
            <person name="Bruce D."/>
            <person name="Goodwin L."/>
            <person name="Pitluck S."/>
            <person name="Larimer F.W."/>
            <person name="Land M.L."/>
            <person name="Hauser L."/>
            <person name="Sangwan P."/>
            <person name="de Vos W.M."/>
            <person name="Janssen P.H."/>
            <person name="Smidt H."/>
        </authorList>
    </citation>
    <scope>NUCLEOTIDE SEQUENCE [LARGE SCALE GENOMIC DNA]</scope>
    <source>
        <strain evidence="2 3">Ellin428</strain>
    </source>
</reference>
<dbReference type="STRING" id="497964.CfE428DRAFT_3616"/>
<feature type="transmembrane region" description="Helical" evidence="1">
    <location>
        <begin position="85"/>
        <end position="109"/>
    </location>
</feature>
<dbReference type="EMBL" id="ABVL01000010">
    <property type="protein sequence ID" value="EDY18958.1"/>
    <property type="molecule type" value="Genomic_DNA"/>
</dbReference>
<evidence type="ECO:0000313" key="2">
    <source>
        <dbReference type="EMBL" id="EDY18958.1"/>
    </source>
</evidence>
<organism evidence="2 3">
    <name type="scientific">Chthoniobacter flavus Ellin428</name>
    <dbReference type="NCBI Taxonomy" id="497964"/>
    <lineage>
        <taxon>Bacteria</taxon>
        <taxon>Pseudomonadati</taxon>
        <taxon>Verrucomicrobiota</taxon>
        <taxon>Spartobacteria</taxon>
        <taxon>Chthoniobacterales</taxon>
        <taxon>Chthoniobacteraceae</taxon>
        <taxon>Chthoniobacter</taxon>
    </lineage>
</organism>
<gene>
    <name evidence="2" type="ORF">CfE428DRAFT_3616</name>
</gene>
<keyword evidence="1" id="KW-0472">Membrane</keyword>
<keyword evidence="3" id="KW-1185">Reference proteome</keyword>
<keyword evidence="1" id="KW-0812">Transmembrane</keyword>
<keyword evidence="1" id="KW-1133">Transmembrane helix</keyword>
<evidence type="ECO:0000256" key="1">
    <source>
        <dbReference type="SAM" id="Phobius"/>
    </source>
</evidence>